<evidence type="ECO:0000256" key="3">
    <source>
        <dbReference type="ARBA" id="ARBA00022448"/>
    </source>
</evidence>
<dbReference type="InterPro" id="IPR052017">
    <property type="entry name" value="TSUP"/>
</dbReference>
<gene>
    <name evidence="9" type="ORF">AFM11_15425</name>
</gene>
<evidence type="ECO:0000256" key="7">
    <source>
        <dbReference type="ARBA" id="ARBA00023136"/>
    </source>
</evidence>
<feature type="transmembrane region" description="Helical" evidence="8">
    <location>
        <begin position="162"/>
        <end position="183"/>
    </location>
</feature>
<evidence type="ECO:0000256" key="1">
    <source>
        <dbReference type="ARBA" id="ARBA00004651"/>
    </source>
</evidence>
<evidence type="ECO:0000256" key="4">
    <source>
        <dbReference type="ARBA" id="ARBA00022475"/>
    </source>
</evidence>
<keyword evidence="6 8" id="KW-1133">Transmembrane helix</keyword>
<dbReference type="GO" id="GO:0005886">
    <property type="term" value="C:plasma membrane"/>
    <property type="evidence" value="ECO:0007669"/>
    <property type="project" value="UniProtKB-SubCell"/>
</dbReference>
<feature type="transmembrane region" description="Helical" evidence="8">
    <location>
        <begin position="189"/>
        <end position="207"/>
    </location>
</feature>
<evidence type="ECO:0000313" key="9">
    <source>
        <dbReference type="EMBL" id="KWX23371.1"/>
    </source>
</evidence>
<dbReference type="AlphaFoldDB" id="A0A132PLZ8"/>
<evidence type="ECO:0000256" key="8">
    <source>
        <dbReference type="RuleBase" id="RU363041"/>
    </source>
</evidence>
<evidence type="ECO:0000256" key="5">
    <source>
        <dbReference type="ARBA" id="ARBA00022692"/>
    </source>
</evidence>
<evidence type="ECO:0000256" key="2">
    <source>
        <dbReference type="ARBA" id="ARBA00009142"/>
    </source>
</evidence>
<keyword evidence="7 8" id="KW-0472">Membrane</keyword>
<feature type="transmembrane region" description="Helical" evidence="8">
    <location>
        <begin position="99"/>
        <end position="119"/>
    </location>
</feature>
<feature type="transmembrane region" description="Helical" evidence="8">
    <location>
        <begin position="42"/>
        <end position="60"/>
    </location>
</feature>
<keyword evidence="3" id="KW-0813">Transport</keyword>
<dbReference type="Pfam" id="PF01925">
    <property type="entry name" value="TauE"/>
    <property type="match status" value="1"/>
</dbReference>
<feature type="transmembrane region" description="Helical" evidence="8">
    <location>
        <begin position="72"/>
        <end position="92"/>
    </location>
</feature>
<dbReference type="STRING" id="59750.AWC31_16350"/>
<reference evidence="9 10" key="1">
    <citation type="submission" date="2015-07" db="EMBL/GenBank/DDBJ databases">
        <title>A draft genome sequence of Mycobacterium wolinskyi.</title>
        <authorList>
            <person name="de Man T.J."/>
            <person name="Perry K.A."/>
            <person name="Coulliette A.D."/>
            <person name="Jensen B."/>
            <person name="Toney N.C."/>
            <person name="Limbago B.M."/>
            <person name="Noble-Wang J."/>
        </authorList>
    </citation>
    <scope>NUCLEOTIDE SEQUENCE [LARGE SCALE GENOMIC DNA]</scope>
    <source>
        <strain evidence="9 10">CDC_01</strain>
    </source>
</reference>
<protein>
    <recommendedName>
        <fullName evidence="8">Probable membrane transporter protein</fullName>
    </recommendedName>
</protein>
<evidence type="ECO:0000313" key="10">
    <source>
        <dbReference type="Proteomes" id="UP000070612"/>
    </source>
</evidence>
<dbReference type="EMBL" id="LGTW01000009">
    <property type="protein sequence ID" value="KWX23371.1"/>
    <property type="molecule type" value="Genomic_DNA"/>
</dbReference>
<dbReference type="PATRIC" id="fig|59750.3.peg.7200"/>
<dbReference type="Proteomes" id="UP000070612">
    <property type="component" value="Unassembled WGS sequence"/>
</dbReference>
<dbReference type="InterPro" id="IPR002781">
    <property type="entry name" value="TM_pro_TauE-like"/>
</dbReference>
<proteinExistence type="inferred from homology"/>
<sequence>MSIAGYVIIAAAIVLASCMQASIGFGMGMLAAPIVAIVDPGLIPGTLIMLATMVTLMVVVREREDIDLAGTGWALAGRVPGTIAGALLLVVLPERTLAYALAAVVLGGVALTSFGWIPAPHRRNLVLAGATSGLLGTATSIGGPPMALVWQNNTGARLRGTMSGFFLVGSVLSLVVLALTGSIDRHTVVVFAMLIPACVAGYGLSRWVNRHLDRQRQRWAAIVISTLGAVVLIVRQLIGG</sequence>
<accession>A0A132PLZ8</accession>
<dbReference type="RefSeq" id="WP_067850552.1">
    <property type="nucleotide sequence ID" value="NZ_LGTW01000009.1"/>
</dbReference>
<name>A0A132PLZ8_9MYCO</name>
<feature type="transmembrane region" description="Helical" evidence="8">
    <location>
        <begin position="219"/>
        <end position="238"/>
    </location>
</feature>
<comment type="caution">
    <text evidence="9">The sequence shown here is derived from an EMBL/GenBank/DDBJ whole genome shotgun (WGS) entry which is preliminary data.</text>
</comment>
<evidence type="ECO:0000256" key="6">
    <source>
        <dbReference type="ARBA" id="ARBA00022989"/>
    </source>
</evidence>
<organism evidence="9 10">
    <name type="scientific">Mycolicibacterium wolinskyi</name>
    <dbReference type="NCBI Taxonomy" id="59750"/>
    <lineage>
        <taxon>Bacteria</taxon>
        <taxon>Bacillati</taxon>
        <taxon>Actinomycetota</taxon>
        <taxon>Actinomycetes</taxon>
        <taxon>Mycobacteriales</taxon>
        <taxon>Mycobacteriaceae</taxon>
        <taxon>Mycolicibacterium</taxon>
    </lineage>
</organism>
<feature type="transmembrane region" description="Helical" evidence="8">
    <location>
        <begin position="125"/>
        <end position="150"/>
    </location>
</feature>
<keyword evidence="10" id="KW-1185">Reference proteome</keyword>
<dbReference type="PANTHER" id="PTHR30269">
    <property type="entry name" value="TRANSMEMBRANE PROTEIN YFCA"/>
    <property type="match status" value="1"/>
</dbReference>
<keyword evidence="5 8" id="KW-0812">Transmembrane</keyword>
<keyword evidence="4 8" id="KW-1003">Cell membrane</keyword>
<feature type="transmembrane region" description="Helical" evidence="8">
    <location>
        <begin position="6"/>
        <end position="30"/>
    </location>
</feature>
<comment type="similarity">
    <text evidence="2 8">Belongs to the 4-toluene sulfonate uptake permease (TSUP) (TC 2.A.102) family.</text>
</comment>
<dbReference type="PANTHER" id="PTHR30269:SF37">
    <property type="entry name" value="MEMBRANE TRANSPORTER PROTEIN"/>
    <property type="match status" value="1"/>
</dbReference>
<comment type="subcellular location">
    <subcellularLocation>
        <location evidence="1 8">Cell membrane</location>
        <topology evidence="1 8">Multi-pass membrane protein</topology>
    </subcellularLocation>
</comment>